<keyword evidence="1" id="KW-0328">Glycosyltransferase</keyword>
<keyword evidence="5" id="KW-1185">Reference proteome</keyword>
<evidence type="ECO:0000256" key="1">
    <source>
        <dbReference type="ARBA" id="ARBA00022676"/>
    </source>
</evidence>
<dbReference type="Pfam" id="PF13579">
    <property type="entry name" value="Glyco_trans_4_4"/>
    <property type="match status" value="1"/>
</dbReference>
<protein>
    <recommendedName>
        <fullName evidence="3">Glycosyltransferase subfamily 4-like N-terminal domain-containing protein</fullName>
    </recommendedName>
</protein>
<feature type="domain" description="Glycosyltransferase subfamily 4-like N-terminal" evidence="3">
    <location>
        <begin position="20"/>
        <end position="160"/>
    </location>
</feature>
<evidence type="ECO:0000259" key="3">
    <source>
        <dbReference type="Pfam" id="PF13579"/>
    </source>
</evidence>
<organism evidence="4 5">
    <name type="scientific">Tessaracoccus aquimaris</name>
    <dbReference type="NCBI Taxonomy" id="1332264"/>
    <lineage>
        <taxon>Bacteria</taxon>
        <taxon>Bacillati</taxon>
        <taxon>Actinomycetota</taxon>
        <taxon>Actinomycetes</taxon>
        <taxon>Propionibacteriales</taxon>
        <taxon>Propionibacteriaceae</taxon>
        <taxon>Tessaracoccus</taxon>
    </lineage>
</organism>
<name>A0A1Q2CRR4_9ACTN</name>
<sequence length="378" mass="41293">MSLAIHLYPSPMDNASRLLRIAHSLTEGIDGLDVRLVGLQVDEREGLEQVAARIQIDRLGTTAPKRETLLGRVSKVGGWYRRVYQEYRRQPLSVVSAHTVWTLPLAFALARTTGAPVVYNPHELETRTPTMVGAKRRVAELIERRYIGRCAFVTTVNEQITHWYDETYPKIATPVTLYNYPSAAQATPTDVDLRTDLALSDDEVLFVHTGNITGGRNIELIVAAFEAAASAHVVFVGAGDLLPVVEAAAARSRFVHRRPPVPPGEVVSLVRQADLALALIETGALSYAWSSPNKLFEALAAGVPPVSSDLPEARRRLGALAEQIVLESPSTQLPTLLDGIDRGEAAALAADLAPLPSWEEGATEFVSRYRDLLNDRRG</sequence>
<dbReference type="Proteomes" id="UP000188145">
    <property type="component" value="Chromosome"/>
</dbReference>
<dbReference type="Gene3D" id="3.40.50.2000">
    <property type="entry name" value="Glycogen Phosphorylase B"/>
    <property type="match status" value="2"/>
</dbReference>
<dbReference type="AlphaFoldDB" id="A0A1Q2CRR4"/>
<proteinExistence type="predicted"/>
<evidence type="ECO:0000256" key="2">
    <source>
        <dbReference type="ARBA" id="ARBA00022679"/>
    </source>
</evidence>
<dbReference type="SUPFAM" id="SSF53756">
    <property type="entry name" value="UDP-Glycosyltransferase/glycogen phosphorylase"/>
    <property type="match status" value="1"/>
</dbReference>
<dbReference type="OrthoDB" id="3335961at2"/>
<accession>A0A1Q2CRR4</accession>
<dbReference type="EMBL" id="CP019606">
    <property type="protein sequence ID" value="AQP48797.1"/>
    <property type="molecule type" value="Genomic_DNA"/>
</dbReference>
<dbReference type="Pfam" id="PF13692">
    <property type="entry name" value="Glyco_trans_1_4"/>
    <property type="match status" value="1"/>
</dbReference>
<dbReference type="GO" id="GO:0016757">
    <property type="term" value="F:glycosyltransferase activity"/>
    <property type="evidence" value="ECO:0007669"/>
    <property type="project" value="UniProtKB-KW"/>
</dbReference>
<evidence type="ECO:0000313" key="5">
    <source>
        <dbReference type="Proteomes" id="UP000188145"/>
    </source>
</evidence>
<reference evidence="5" key="1">
    <citation type="submission" date="2017-02" db="EMBL/GenBank/DDBJ databases">
        <title>Tessaracoccus aquaemaris sp. nov., isolated from the intestine of a Korean rockfish, Sebastes schlegelii, in a marine aquaculture pond.</title>
        <authorList>
            <person name="Tak E.J."/>
            <person name="Bae J.-W."/>
        </authorList>
    </citation>
    <scope>NUCLEOTIDE SEQUENCE [LARGE SCALE GENOMIC DNA]</scope>
    <source>
        <strain evidence="5">NSG39</strain>
    </source>
</reference>
<dbReference type="KEGG" id="tes:BW730_16080"/>
<gene>
    <name evidence="4" type="ORF">BW730_16080</name>
</gene>
<keyword evidence="2" id="KW-0808">Transferase</keyword>
<dbReference type="STRING" id="1332264.BW730_16080"/>
<dbReference type="InterPro" id="IPR028098">
    <property type="entry name" value="Glyco_trans_4-like_N"/>
</dbReference>
<evidence type="ECO:0000313" key="4">
    <source>
        <dbReference type="EMBL" id="AQP48797.1"/>
    </source>
</evidence>
<dbReference type="RefSeq" id="WP_077687145.1">
    <property type="nucleotide sequence ID" value="NZ_CP019606.1"/>
</dbReference>